<dbReference type="EMBL" id="BJWL01000018">
    <property type="protein sequence ID" value="GFZ06614.1"/>
    <property type="molecule type" value="Genomic_DNA"/>
</dbReference>
<keyword evidence="2" id="KW-1185">Reference proteome</keyword>
<organism evidence="1 2">
    <name type="scientific">Actinidia rufa</name>
    <dbReference type="NCBI Taxonomy" id="165716"/>
    <lineage>
        <taxon>Eukaryota</taxon>
        <taxon>Viridiplantae</taxon>
        <taxon>Streptophyta</taxon>
        <taxon>Embryophyta</taxon>
        <taxon>Tracheophyta</taxon>
        <taxon>Spermatophyta</taxon>
        <taxon>Magnoliopsida</taxon>
        <taxon>eudicotyledons</taxon>
        <taxon>Gunneridae</taxon>
        <taxon>Pentapetalae</taxon>
        <taxon>asterids</taxon>
        <taxon>Ericales</taxon>
        <taxon>Actinidiaceae</taxon>
        <taxon>Actinidia</taxon>
    </lineage>
</organism>
<name>A0A7J0G736_9ERIC</name>
<evidence type="ECO:0000313" key="2">
    <source>
        <dbReference type="Proteomes" id="UP000585474"/>
    </source>
</evidence>
<protein>
    <submittedName>
        <fullName evidence="1">Uncharacterized protein</fullName>
    </submittedName>
</protein>
<comment type="caution">
    <text evidence="1">The sequence shown here is derived from an EMBL/GenBank/DDBJ whole genome shotgun (WGS) entry which is preliminary data.</text>
</comment>
<dbReference type="Proteomes" id="UP000585474">
    <property type="component" value="Unassembled WGS sequence"/>
</dbReference>
<reference evidence="1 2" key="1">
    <citation type="submission" date="2019-07" db="EMBL/GenBank/DDBJ databases">
        <title>De Novo Assembly of kiwifruit Actinidia rufa.</title>
        <authorList>
            <person name="Sugita-Konishi S."/>
            <person name="Sato K."/>
            <person name="Mori E."/>
            <person name="Abe Y."/>
            <person name="Kisaki G."/>
            <person name="Hamano K."/>
            <person name="Suezawa K."/>
            <person name="Otani M."/>
            <person name="Fukuda T."/>
            <person name="Manabe T."/>
            <person name="Gomi K."/>
            <person name="Tabuchi M."/>
            <person name="Akimitsu K."/>
            <person name="Kataoka I."/>
        </authorList>
    </citation>
    <scope>NUCLEOTIDE SEQUENCE [LARGE SCALE GENOMIC DNA]</scope>
    <source>
        <strain evidence="2">cv. Fuchu</strain>
    </source>
</reference>
<proteinExistence type="predicted"/>
<dbReference type="AlphaFoldDB" id="A0A7J0G736"/>
<evidence type="ECO:0000313" key="1">
    <source>
        <dbReference type="EMBL" id="GFZ06614.1"/>
    </source>
</evidence>
<gene>
    <name evidence="1" type="ORF">Acr_18g0007840</name>
</gene>
<accession>A0A7J0G736</accession>
<sequence length="180" mass="20294">MGPSSAQPLPAHAMSSSWLPTELSCHNSVWGDVRPHTHVAQLGRIGSSVRQHGWDTVACLFGSTRVWLSTLLHRTHVWRSVWLLSHVWICSLFGPVHVGRCSAARIAWLLGRTWNLAPEFEHKDDRPNLLSCGSYSLYPTMPGPNKDQLETNVWTELPLSDHAWTNPPWNVLLWIALNLP</sequence>